<comment type="similarity">
    <text evidence="1">Belongs to the leucine-binding protein family.</text>
</comment>
<dbReference type="Pfam" id="PF13458">
    <property type="entry name" value="Peripla_BP_6"/>
    <property type="match status" value="1"/>
</dbReference>
<evidence type="ECO:0000313" key="4">
    <source>
        <dbReference type="EMBL" id="QBC43167.1"/>
    </source>
</evidence>
<organism evidence="4 5">
    <name type="scientific">Iodobacter fluviatilis</name>
    <dbReference type="NCBI Taxonomy" id="537"/>
    <lineage>
        <taxon>Bacteria</taxon>
        <taxon>Pseudomonadati</taxon>
        <taxon>Pseudomonadota</taxon>
        <taxon>Betaproteobacteria</taxon>
        <taxon>Neisseriales</taxon>
        <taxon>Chitinibacteraceae</taxon>
        <taxon>Iodobacter</taxon>
    </lineage>
</organism>
<dbReference type="Proteomes" id="UP000515917">
    <property type="component" value="Chromosome"/>
</dbReference>
<evidence type="ECO:0000313" key="5">
    <source>
        <dbReference type="Proteomes" id="UP000515917"/>
    </source>
</evidence>
<evidence type="ECO:0000259" key="3">
    <source>
        <dbReference type="Pfam" id="PF13458"/>
    </source>
</evidence>
<dbReference type="PANTHER" id="PTHR47235">
    <property type="entry name" value="BLR6548 PROTEIN"/>
    <property type="match status" value="1"/>
</dbReference>
<dbReference type="PANTHER" id="PTHR47235:SF1">
    <property type="entry name" value="BLR6548 PROTEIN"/>
    <property type="match status" value="1"/>
</dbReference>
<dbReference type="SUPFAM" id="SSF53822">
    <property type="entry name" value="Periplasmic binding protein-like I"/>
    <property type="match status" value="1"/>
</dbReference>
<dbReference type="EMBL" id="CP025781">
    <property type="protein sequence ID" value="QBC43167.1"/>
    <property type="molecule type" value="Genomic_DNA"/>
</dbReference>
<keyword evidence="5" id="KW-1185">Reference proteome</keyword>
<evidence type="ECO:0000256" key="1">
    <source>
        <dbReference type="ARBA" id="ARBA00010062"/>
    </source>
</evidence>
<reference evidence="4 5" key="1">
    <citation type="submission" date="2018-01" db="EMBL/GenBank/DDBJ databases">
        <title>Genome sequence of Iodobacter sp. strain PCH194 isolated from Indian Trans-Himalaya.</title>
        <authorList>
            <person name="Kumar V."/>
            <person name="Thakur V."/>
            <person name="Kumar S."/>
            <person name="Singh D."/>
        </authorList>
    </citation>
    <scope>NUCLEOTIDE SEQUENCE [LARGE SCALE GENOMIC DNA]</scope>
    <source>
        <strain evidence="4 5">PCH194</strain>
    </source>
</reference>
<dbReference type="InterPro" id="IPR028082">
    <property type="entry name" value="Peripla_BP_I"/>
</dbReference>
<feature type="domain" description="Leucine-binding protein" evidence="3">
    <location>
        <begin position="3"/>
        <end position="116"/>
    </location>
</feature>
<protein>
    <recommendedName>
        <fullName evidence="3">Leucine-binding protein domain-containing protein</fullName>
    </recommendedName>
</protein>
<accession>A0A7G3G774</accession>
<sequence length="121" mass="13205">MAIGQSVPTTGVDTETGKALALGATLYFSRVNANGGMNVEAINHQIRDDGNHTKRTIANNQELIDKQNAIALVSFYGTNNTSELIKSKTLERVNIALIGVHSSADIIRNHPYIFHTHARFC</sequence>
<gene>
    <name evidence="4" type="ORF">C1H71_06100</name>
</gene>
<keyword evidence="2" id="KW-0732">Signal</keyword>
<dbReference type="AlphaFoldDB" id="A0A7G3G774"/>
<dbReference type="Gene3D" id="3.40.50.2300">
    <property type="match status" value="1"/>
</dbReference>
<evidence type="ECO:0000256" key="2">
    <source>
        <dbReference type="ARBA" id="ARBA00022729"/>
    </source>
</evidence>
<name>A0A7G3G774_9NEIS</name>
<proteinExistence type="inferred from homology"/>
<dbReference type="KEGG" id="ifl:C1H71_06100"/>
<dbReference type="InterPro" id="IPR028081">
    <property type="entry name" value="Leu-bd"/>
</dbReference>